<dbReference type="Gene3D" id="3.10.120.10">
    <property type="entry name" value="Cytochrome b5-like heme/steroid binding domain"/>
    <property type="match status" value="1"/>
</dbReference>
<keyword evidence="5" id="KW-0472">Membrane</keyword>
<dbReference type="PROSITE" id="PS50255">
    <property type="entry name" value="CYTOCHROME_B5_2"/>
    <property type="match status" value="1"/>
</dbReference>
<dbReference type="SUPFAM" id="SSF55856">
    <property type="entry name" value="Cytochrome b5-like heme/steroid binding domain"/>
    <property type="match status" value="1"/>
</dbReference>
<keyword evidence="5" id="KW-0812">Transmembrane</keyword>
<comment type="similarity">
    <text evidence="4">Belongs to the cytochrome b5 family.</text>
</comment>
<dbReference type="InterPro" id="IPR001199">
    <property type="entry name" value="Cyt_B5-like_heme/steroid-bd"/>
</dbReference>
<dbReference type="SMART" id="SM01117">
    <property type="entry name" value="Cyt-b5"/>
    <property type="match status" value="1"/>
</dbReference>
<dbReference type="Pfam" id="PF00173">
    <property type="entry name" value="Cyt-b5"/>
    <property type="match status" value="1"/>
</dbReference>
<dbReference type="Proteomes" id="UP001595075">
    <property type="component" value="Unassembled WGS sequence"/>
</dbReference>
<comment type="caution">
    <text evidence="7">The sequence shown here is derived from an EMBL/GenBank/DDBJ whole genome shotgun (WGS) entry which is preliminary data.</text>
</comment>
<organism evidence="7 8">
    <name type="scientific">Oculimacula yallundae</name>
    <dbReference type="NCBI Taxonomy" id="86028"/>
    <lineage>
        <taxon>Eukaryota</taxon>
        <taxon>Fungi</taxon>
        <taxon>Dikarya</taxon>
        <taxon>Ascomycota</taxon>
        <taxon>Pezizomycotina</taxon>
        <taxon>Leotiomycetes</taxon>
        <taxon>Helotiales</taxon>
        <taxon>Ploettnerulaceae</taxon>
        <taxon>Oculimacula</taxon>
    </lineage>
</organism>
<keyword evidence="5" id="KW-1133">Transmembrane helix</keyword>
<evidence type="ECO:0000313" key="7">
    <source>
        <dbReference type="EMBL" id="KAL2069224.1"/>
    </source>
</evidence>
<feature type="domain" description="Cytochrome b5 heme-binding" evidence="6">
    <location>
        <begin position="9"/>
        <end position="85"/>
    </location>
</feature>
<keyword evidence="1" id="KW-0349">Heme</keyword>
<gene>
    <name evidence="7" type="ORF">VTL71DRAFT_15562</name>
</gene>
<evidence type="ECO:0000259" key="6">
    <source>
        <dbReference type="PROSITE" id="PS50255"/>
    </source>
</evidence>
<reference evidence="7 8" key="1">
    <citation type="journal article" date="2024" name="Commun. Biol.">
        <title>Comparative genomic analysis of thermophilic fungi reveals convergent evolutionary adaptations and gene losses.</title>
        <authorList>
            <person name="Steindorff A.S."/>
            <person name="Aguilar-Pontes M.V."/>
            <person name="Robinson A.J."/>
            <person name="Andreopoulos B."/>
            <person name="LaButti K."/>
            <person name="Kuo A."/>
            <person name="Mondo S."/>
            <person name="Riley R."/>
            <person name="Otillar R."/>
            <person name="Haridas S."/>
            <person name="Lipzen A."/>
            <person name="Grimwood J."/>
            <person name="Schmutz J."/>
            <person name="Clum A."/>
            <person name="Reid I.D."/>
            <person name="Moisan M.C."/>
            <person name="Butler G."/>
            <person name="Nguyen T.T.M."/>
            <person name="Dewar K."/>
            <person name="Conant G."/>
            <person name="Drula E."/>
            <person name="Henrissat B."/>
            <person name="Hansel C."/>
            <person name="Singer S."/>
            <person name="Hutchinson M.I."/>
            <person name="de Vries R.P."/>
            <person name="Natvig D.O."/>
            <person name="Powell A.J."/>
            <person name="Tsang A."/>
            <person name="Grigoriev I.V."/>
        </authorList>
    </citation>
    <scope>NUCLEOTIDE SEQUENCE [LARGE SCALE GENOMIC DNA]</scope>
    <source>
        <strain evidence="7 8">CBS 494.80</strain>
    </source>
</reference>
<evidence type="ECO:0000256" key="1">
    <source>
        <dbReference type="ARBA" id="ARBA00022617"/>
    </source>
</evidence>
<keyword evidence="2" id="KW-0479">Metal-binding</keyword>
<evidence type="ECO:0000256" key="5">
    <source>
        <dbReference type="SAM" id="Phobius"/>
    </source>
</evidence>
<keyword evidence="8" id="KW-1185">Reference proteome</keyword>
<protein>
    <recommendedName>
        <fullName evidence="6">Cytochrome b5 heme-binding domain-containing protein</fullName>
    </recommendedName>
</protein>
<dbReference type="PRINTS" id="PR00363">
    <property type="entry name" value="CYTOCHROMEB5"/>
</dbReference>
<dbReference type="InterPro" id="IPR050668">
    <property type="entry name" value="Cytochrome_b5"/>
</dbReference>
<accession>A0ABR4CHJ5</accession>
<dbReference type="InterPro" id="IPR036400">
    <property type="entry name" value="Cyt_B5-like_heme/steroid_sf"/>
</dbReference>
<feature type="transmembrane region" description="Helical" evidence="5">
    <location>
        <begin position="127"/>
        <end position="146"/>
    </location>
</feature>
<evidence type="ECO:0000313" key="8">
    <source>
        <dbReference type="Proteomes" id="UP001595075"/>
    </source>
</evidence>
<sequence length="214" mass="23473">MGSITPLNREIITIEKLAEHGTLNSLWIAVHDQVYDLTTFSTDHPGGIDALESSAGTDGTEAYEYAGHSEENMARMQQYCVGNLEGGVTHQHFLAAEAQRTTSVGMDRGIKGTVSKLGKMNTAGNKLVATVIATSSIVVVLTRFYLPSSLESSRGQFMTMSIGKLWWVFGAGTAVTCVFSLAAFRYLYLLFLSSLDYQNDVFSFPPTIPRRTRR</sequence>
<evidence type="ECO:0000256" key="2">
    <source>
        <dbReference type="ARBA" id="ARBA00022723"/>
    </source>
</evidence>
<dbReference type="EMBL" id="JAZHXI010000008">
    <property type="protein sequence ID" value="KAL2069224.1"/>
    <property type="molecule type" value="Genomic_DNA"/>
</dbReference>
<evidence type="ECO:0000256" key="3">
    <source>
        <dbReference type="ARBA" id="ARBA00023004"/>
    </source>
</evidence>
<feature type="transmembrane region" description="Helical" evidence="5">
    <location>
        <begin position="166"/>
        <end position="188"/>
    </location>
</feature>
<evidence type="ECO:0000256" key="4">
    <source>
        <dbReference type="ARBA" id="ARBA00038168"/>
    </source>
</evidence>
<dbReference type="PANTHER" id="PTHR19359">
    <property type="entry name" value="CYTOCHROME B5"/>
    <property type="match status" value="1"/>
</dbReference>
<proteinExistence type="inferred from homology"/>
<dbReference type="PANTHER" id="PTHR19359:SF14">
    <property type="entry name" value="CYTOCHROME B5 A"/>
    <property type="match status" value="1"/>
</dbReference>
<keyword evidence="3" id="KW-0408">Iron</keyword>
<name>A0ABR4CHJ5_9HELO</name>